<dbReference type="Proteomes" id="UP000747542">
    <property type="component" value="Unassembled WGS sequence"/>
</dbReference>
<name>A0A8J5MK48_HOMAM</name>
<protein>
    <submittedName>
        <fullName evidence="1">Uncharacterized protein</fullName>
    </submittedName>
</protein>
<evidence type="ECO:0000313" key="1">
    <source>
        <dbReference type="EMBL" id="KAG7154401.1"/>
    </source>
</evidence>
<accession>A0A8J5MK48</accession>
<proteinExistence type="predicted"/>
<dbReference type="EMBL" id="JAHLQT010044465">
    <property type="protein sequence ID" value="KAG7154401.1"/>
    <property type="molecule type" value="Genomic_DNA"/>
</dbReference>
<dbReference type="AlphaFoldDB" id="A0A8J5MK48"/>
<evidence type="ECO:0000313" key="2">
    <source>
        <dbReference type="Proteomes" id="UP000747542"/>
    </source>
</evidence>
<reference evidence="1" key="1">
    <citation type="journal article" date="2021" name="Sci. Adv.">
        <title>The American lobster genome reveals insights on longevity, neural, and immune adaptations.</title>
        <authorList>
            <person name="Polinski J.M."/>
            <person name="Zimin A.V."/>
            <person name="Clark K.F."/>
            <person name="Kohn A.B."/>
            <person name="Sadowski N."/>
            <person name="Timp W."/>
            <person name="Ptitsyn A."/>
            <person name="Khanna P."/>
            <person name="Romanova D.Y."/>
            <person name="Williams P."/>
            <person name="Greenwood S.J."/>
            <person name="Moroz L.L."/>
            <person name="Walt D.R."/>
            <person name="Bodnar A.G."/>
        </authorList>
    </citation>
    <scope>NUCLEOTIDE SEQUENCE</scope>
    <source>
        <strain evidence="1">GMGI-L3</strain>
    </source>
</reference>
<keyword evidence="2" id="KW-1185">Reference proteome</keyword>
<gene>
    <name evidence="1" type="ORF">Hamer_G017613</name>
</gene>
<sequence length="82" mass="9145">MINTSPLVGVLPRPRDRSITVSGHIRTPTSLLLRALDQSLGMGLFTEAPTIALHHIEETRIHVCVCVFIKHDNCCSDLLTRR</sequence>
<comment type="caution">
    <text evidence="1">The sequence shown here is derived from an EMBL/GenBank/DDBJ whole genome shotgun (WGS) entry which is preliminary data.</text>
</comment>
<organism evidence="1 2">
    <name type="scientific">Homarus americanus</name>
    <name type="common">American lobster</name>
    <dbReference type="NCBI Taxonomy" id="6706"/>
    <lineage>
        <taxon>Eukaryota</taxon>
        <taxon>Metazoa</taxon>
        <taxon>Ecdysozoa</taxon>
        <taxon>Arthropoda</taxon>
        <taxon>Crustacea</taxon>
        <taxon>Multicrustacea</taxon>
        <taxon>Malacostraca</taxon>
        <taxon>Eumalacostraca</taxon>
        <taxon>Eucarida</taxon>
        <taxon>Decapoda</taxon>
        <taxon>Pleocyemata</taxon>
        <taxon>Astacidea</taxon>
        <taxon>Nephropoidea</taxon>
        <taxon>Nephropidae</taxon>
        <taxon>Homarus</taxon>
    </lineage>
</organism>